<evidence type="ECO:0000256" key="1">
    <source>
        <dbReference type="SAM" id="Phobius"/>
    </source>
</evidence>
<dbReference type="AlphaFoldDB" id="A0A934INQ3"/>
<dbReference type="InterPro" id="IPR027383">
    <property type="entry name" value="Znf_put"/>
</dbReference>
<sequence length="270" mass="26977">MTELNGGLTDEMLMAYADGEASPEEAAAVEAALESDPAIAERVLMFQDTRALAQTAFAPEPVPDALKASVEAMIARHGSAAAPAAQDNTVPADDAAAEGNVVAFRPRRTSAAPARGQVFMAMAASVLGLAIGVGAFFAGSEFGGSPPATGPATGGVGQLASLPIGEGLRAPSGETVALGDGGVMRAITTFRNASGDLCRDFEVETDESVTGVACHRGGAWQVDFAVAQAVDPGGYAPASGAEALDAYLSTIDAGAPLGAAEEKAALDALR</sequence>
<dbReference type="RefSeq" id="WP_198880671.1">
    <property type="nucleotide sequence ID" value="NZ_JAEKJA010000002.1"/>
</dbReference>
<evidence type="ECO:0000313" key="3">
    <source>
        <dbReference type="EMBL" id="MBJ3774774.1"/>
    </source>
</evidence>
<protein>
    <submittedName>
        <fullName evidence="3">Zf-HC2 domain-containing protein</fullName>
    </submittedName>
</protein>
<keyword evidence="1" id="KW-0472">Membrane</keyword>
<dbReference type="Gene3D" id="1.10.10.1320">
    <property type="entry name" value="Anti-sigma factor, zinc-finger domain"/>
    <property type="match status" value="1"/>
</dbReference>
<dbReference type="Pfam" id="PF13490">
    <property type="entry name" value="zf-HC2"/>
    <property type="match status" value="1"/>
</dbReference>
<keyword evidence="1" id="KW-1133">Transmembrane helix</keyword>
<organism evidence="3 4">
    <name type="scientific">Acuticoccus mangrovi</name>
    <dbReference type="NCBI Taxonomy" id="2796142"/>
    <lineage>
        <taxon>Bacteria</taxon>
        <taxon>Pseudomonadati</taxon>
        <taxon>Pseudomonadota</taxon>
        <taxon>Alphaproteobacteria</taxon>
        <taxon>Hyphomicrobiales</taxon>
        <taxon>Amorphaceae</taxon>
        <taxon>Acuticoccus</taxon>
    </lineage>
</organism>
<proteinExistence type="predicted"/>
<accession>A0A934INQ3</accession>
<dbReference type="EMBL" id="JAEKJA010000002">
    <property type="protein sequence ID" value="MBJ3774774.1"/>
    <property type="molecule type" value="Genomic_DNA"/>
</dbReference>
<dbReference type="Proteomes" id="UP000609531">
    <property type="component" value="Unassembled WGS sequence"/>
</dbReference>
<feature type="transmembrane region" description="Helical" evidence="1">
    <location>
        <begin position="118"/>
        <end position="138"/>
    </location>
</feature>
<name>A0A934INQ3_9HYPH</name>
<evidence type="ECO:0000313" key="4">
    <source>
        <dbReference type="Proteomes" id="UP000609531"/>
    </source>
</evidence>
<dbReference type="InterPro" id="IPR041916">
    <property type="entry name" value="Anti_sigma_zinc_sf"/>
</dbReference>
<keyword evidence="1" id="KW-0812">Transmembrane</keyword>
<gene>
    <name evidence="3" type="ORF">JCR33_03700</name>
</gene>
<reference evidence="3" key="1">
    <citation type="submission" date="2020-12" db="EMBL/GenBank/DDBJ databases">
        <title>Bacterial taxonomy.</title>
        <authorList>
            <person name="Pan X."/>
        </authorList>
    </citation>
    <scope>NUCLEOTIDE SEQUENCE</scope>
    <source>
        <strain evidence="3">B2012</strain>
    </source>
</reference>
<keyword evidence="4" id="KW-1185">Reference proteome</keyword>
<evidence type="ECO:0000259" key="2">
    <source>
        <dbReference type="Pfam" id="PF13490"/>
    </source>
</evidence>
<comment type="caution">
    <text evidence="3">The sequence shown here is derived from an EMBL/GenBank/DDBJ whole genome shotgun (WGS) entry which is preliminary data.</text>
</comment>
<feature type="domain" description="Putative zinc-finger" evidence="2">
    <location>
        <begin position="10"/>
        <end position="34"/>
    </location>
</feature>